<dbReference type="EMBL" id="JBHMCR010000019">
    <property type="protein sequence ID" value="MFB9523757.1"/>
    <property type="molecule type" value="Genomic_DNA"/>
</dbReference>
<protein>
    <submittedName>
        <fullName evidence="4">4-oxalocrotonate tautomerase family protein</fullName>
    </submittedName>
</protein>
<name>A0ABV5PKK8_STRCM</name>
<proteinExistence type="inferred from homology"/>
<evidence type="ECO:0000259" key="3">
    <source>
        <dbReference type="Pfam" id="PF01361"/>
    </source>
</evidence>
<dbReference type="PANTHER" id="PTHR35530">
    <property type="entry name" value="TAUTOMERASE-RELATED"/>
    <property type="match status" value="1"/>
</dbReference>
<keyword evidence="5" id="KW-1185">Reference proteome</keyword>
<accession>A0ABV5PKK8</accession>
<sequence length="66" mass="6930">MPLIHVTLLEGRSPQEVAALGEALTAAAQEALGTPAEAVRVIVEETPAHHWFVGGRSVAERRASSS</sequence>
<evidence type="ECO:0000256" key="1">
    <source>
        <dbReference type="ARBA" id="ARBA00006723"/>
    </source>
</evidence>
<comment type="similarity">
    <text evidence="1">Belongs to the 4-oxalocrotonate tautomerase family.</text>
</comment>
<evidence type="ECO:0000313" key="4">
    <source>
        <dbReference type="EMBL" id="MFB9523757.1"/>
    </source>
</evidence>
<dbReference type="SUPFAM" id="SSF55331">
    <property type="entry name" value="Tautomerase/MIF"/>
    <property type="match status" value="1"/>
</dbReference>
<organism evidence="4 5">
    <name type="scientific">Streptomyces cremeus</name>
    <dbReference type="NCBI Taxonomy" id="66881"/>
    <lineage>
        <taxon>Bacteria</taxon>
        <taxon>Bacillati</taxon>
        <taxon>Actinomycetota</taxon>
        <taxon>Actinomycetes</taxon>
        <taxon>Kitasatosporales</taxon>
        <taxon>Streptomycetaceae</taxon>
        <taxon>Streptomyces</taxon>
    </lineage>
</organism>
<dbReference type="PANTHER" id="PTHR35530:SF1">
    <property type="entry name" value="2-HYDROXYMUCONATE TAUTOMERASE"/>
    <property type="match status" value="1"/>
</dbReference>
<keyword evidence="2" id="KW-0413">Isomerase</keyword>
<reference evidence="4 5" key="1">
    <citation type="submission" date="2024-09" db="EMBL/GenBank/DDBJ databases">
        <authorList>
            <person name="Sun Q."/>
            <person name="Mori K."/>
        </authorList>
    </citation>
    <scope>NUCLEOTIDE SEQUENCE [LARGE SCALE GENOMIC DNA]</scope>
    <source>
        <strain evidence="4 5">JCM 4362</strain>
    </source>
</reference>
<evidence type="ECO:0000256" key="2">
    <source>
        <dbReference type="ARBA" id="ARBA00023235"/>
    </source>
</evidence>
<dbReference type="InterPro" id="IPR014347">
    <property type="entry name" value="Tautomerase/MIF_sf"/>
</dbReference>
<feature type="domain" description="4-oxalocrotonate tautomerase-like" evidence="3">
    <location>
        <begin position="2"/>
        <end position="60"/>
    </location>
</feature>
<dbReference type="InterPro" id="IPR004370">
    <property type="entry name" value="4-OT-like_dom"/>
</dbReference>
<dbReference type="Proteomes" id="UP001589718">
    <property type="component" value="Unassembled WGS sequence"/>
</dbReference>
<gene>
    <name evidence="4" type="ORF">ACFFTU_27810</name>
</gene>
<evidence type="ECO:0000313" key="5">
    <source>
        <dbReference type="Proteomes" id="UP001589718"/>
    </source>
</evidence>
<dbReference type="RefSeq" id="WP_345218846.1">
    <property type="nucleotide sequence ID" value="NZ_BAAAXE010000001.1"/>
</dbReference>
<dbReference type="Pfam" id="PF01361">
    <property type="entry name" value="Tautomerase"/>
    <property type="match status" value="1"/>
</dbReference>
<comment type="caution">
    <text evidence="4">The sequence shown here is derived from an EMBL/GenBank/DDBJ whole genome shotgun (WGS) entry which is preliminary data.</text>
</comment>
<dbReference type="Gene3D" id="3.30.429.10">
    <property type="entry name" value="Macrophage Migration Inhibitory Factor"/>
    <property type="match status" value="1"/>
</dbReference>